<protein>
    <submittedName>
        <fullName evidence="5">Putative HTH-type transcriptional regulator YybR</fullName>
    </submittedName>
</protein>
<evidence type="ECO:0000256" key="3">
    <source>
        <dbReference type="ARBA" id="ARBA00023163"/>
    </source>
</evidence>
<proteinExistence type="predicted"/>
<dbReference type="PROSITE" id="PS51118">
    <property type="entry name" value="HTH_HXLR"/>
    <property type="match status" value="1"/>
</dbReference>
<accession>A0A1M6BYE9</accession>
<dbReference type="PANTHER" id="PTHR33204">
    <property type="entry name" value="TRANSCRIPTIONAL REGULATOR, MARR FAMILY"/>
    <property type="match status" value="1"/>
</dbReference>
<dbReference type="InterPro" id="IPR002577">
    <property type="entry name" value="HTH_HxlR"/>
</dbReference>
<dbReference type="SUPFAM" id="SSF46785">
    <property type="entry name" value="Winged helix' DNA-binding domain"/>
    <property type="match status" value="1"/>
</dbReference>
<dbReference type="Gene3D" id="1.10.10.10">
    <property type="entry name" value="Winged helix-like DNA-binding domain superfamily/Winged helix DNA-binding domain"/>
    <property type="match status" value="1"/>
</dbReference>
<sequence>MYSQGTKVNQYTFSNLVSMEHMQMKTERHPGSGCPSPCSIERGMRLLGSKWKGTIMWHLQDGPMRFNALCRKIDGASKKMIDQRLKEMEAQNLVIRTVINDRPIAVSYALTPFGRTALDFLEALKSWVEANDL</sequence>
<dbReference type="STRING" id="1216006.VA7868_03899"/>
<name>A0A1M6BYE9_9VIBR</name>
<reference evidence="5 6" key="1">
    <citation type="submission" date="2016-11" db="EMBL/GenBank/DDBJ databases">
        <authorList>
            <person name="Jaros S."/>
            <person name="Januszkiewicz K."/>
            <person name="Wedrychowicz H."/>
        </authorList>
    </citation>
    <scope>NUCLEOTIDE SEQUENCE [LARGE SCALE GENOMIC DNA]</scope>
    <source>
        <strain evidence="5 6">CECT 7868</strain>
    </source>
</reference>
<keyword evidence="3" id="KW-0804">Transcription</keyword>
<feature type="domain" description="HTH hxlR-type" evidence="4">
    <location>
        <begin position="34"/>
        <end position="133"/>
    </location>
</feature>
<dbReference type="GO" id="GO:0003677">
    <property type="term" value="F:DNA binding"/>
    <property type="evidence" value="ECO:0007669"/>
    <property type="project" value="UniProtKB-KW"/>
</dbReference>
<dbReference type="InterPro" id="IPR036388">
    <property type="entry name" value="WH-like_DNA-bd_sf"/>
</dbReference>
<evidence type="ECO:0000313" key="6">
    <source>
        <dbReference type="Proteomes" id="UP000184608"/>
    </source>
</evidence>
<evidence type="ECO:0000313" key="5">
    <source>
        <dbReference type="EMBL" id="SHI53796.1"/>
    </source>
</evidence>
<organism evidence="5 6">
    <name type="scientific">Vibrio aerogenes CECT 7868</name>
    <dbReference type="NCBI Taxonomy" id="1216006"/>
    <lineage>
        <taxon>Bacteria</taxon>
        <taxon>Pseudomonadati</taxon>
        <taxon>Pseudomonadota</taxon>
        <taxon>Gammaproteobacteria</taxon>
        <taxon>Vibrionales</taxon>
        <taxon>Vibrionaceae</taxon>
        <taxon>Vibrio</taxon>
    </lineage>
</organism>
<evidence type="ECO:0000256" key="1">
    <source>
        <dbReference type="ARBA" id="ARBA00023015"/>
    </source>
</evidence>
<keyword evidence="2" id="KW-0238">DNA-binding</keyword>
<dbReference type="InterPro" id="IPR036390">
    <property type="entry name" value="WH_DNA-bd_sf"/>
</dbReference>
<evidence type="ECO:0000259" key="4">
    <source>
        <dbReference type="PROSITE" id="PS51118"/>
    </source>
</evidence>
<evidence type="ECO:0000256" key="2">
    <source>
        <dbReference type="ARBA" id="ARBA00023125"/>
    </source>
</evidence>
<gene>
    <name evidence="5" type="primary">yybR_4</name>
    <name evidence="5" type="ORF">VA7868_03899</name>
</gene>
<keyword evidence="1" id="KW-0805">Transcription regulation</keyword>
<dbReference type="Proteomes" id="UP000184608">
    <property type="component" value="Unassembled WGS sequence"/>
</dbReference>
<keyword evidence="6" id="KW-1185">Reference proteome</keyword>
<dbReference type="AlphaFoldDB" id="A0A1M6BYE9"/>
<dbReference type="EMBL" id="FQXZ01000044">
    <property type="protein sequence ID" value="SHI53796.1"/>
    <property type="molecule type" value="Genomic_DNA"/>
</dbReference>
<dbReference type="Pfam" id="PF01638">
    <property type="entry name" value="HxlR"/>
    <property type="match status" value="1"/>
</dbReference>